<dbReference type="RefSeq" id="WP_044776201.1">
    <property type="nucleotide sequence ID" value="NZ_CEDY01000019.1"/>
</dbReference>
<dbReference type="EMBL" id="FIHA01000003">
    <property type="protein sequence ID" value="CYU59121.1"/>
    <property type="molecule type" value="Genomic_DNA"/>
</dbReference>
<gene>
    <name evidence="1" type="primary">asp1</name>
    <name evidence="1" type="ORF">ERS132414_00217</name>
</gene>
<proteinExistence type="predicted"/>
<accession>A0A0Z8EBM3</accession>
<dbReference type="GO" id="GO:0015031">
    <property type="term" value="P:protein transport"/>
    <property type="evidence" value="ECO:0007669"/>
    <property type="project" value="InterPro"/>
</dbReference>
<dbReference type="Pfam" id="PF16993">
    <property type="entry name" value="Asp1"/>
    <property type="match status" value="1"/>
</dbReference>
<evidence type="ECO:0000313" key="2">
    <source>
        <dbReference type="Proteomes" id="UP000072794"/>
    </source>
</evidence>
<dbReference type="Proteomes" id="UP000072794">
    <property type="component" value="Unassembled WGS sequence"/>
</dbReference>
<protein>
    <submittedName>
        <fullName evidence="1">Accessory Sec system protein Asp1</fullName>
    </submittedName>
</protein>
<organism evidence="1 2">
    <name type="scientific">Streptococcus suis</name>
    <dbReference type="NCBI Taxonomy" id="1307"/>
    <lineage>
        <taxon>Bacteria</taxon>
        <taxon>Bacillati</taxon>
        <taxon>Bacillota</taxon>
        <taxon>Bacilli</taxon>
        <taxon>Lactobacillales</taxon>
        <taxon>Streptococcaceae</taxon>
        <taxon>Streptococcus</taxon>
    </lineage>
</organism>
<sequence length="514" mass="60259">MTHYFIPAWYPEQRTWYDNTNNWYNMWSTARFDDTINQLRMFEAAGEKNRLLILNYMPNLRYYKHRYDLFEVDTWSLFDQLQGIGDYQGAVIDYLDFDWPQGIEFVNSPFLALALLGGEVYAQIEFGESGQVIWISFFDKGSLFKKMVFDDRGFVSSILYYQDWQPLYQDYLGLDGRWRIREFLGDNDQHIEINPQLEVAISDKAFYENMEELVQERLAYYLKSSSEEAHIFLTASPQHYDVVMKAKGSQKVVLSFFGQRFPLNQTERLLSMLAMADLVLTDSKKTADYLSTFKIAPVHHLSLFDTRLSLGKSQRLKELEVYFLLDGLSPDEYQACLEVLFNRMEEYEDMHLHLVSYQTNQETVKNLSQDLEEFLETRSEPYLFFEKEEGQMFEFGDSESQESRIKLSFLHSENEIIQAFQYVRLIIDLAEEPDLYTQIAGISSGIPQINRVETEFVEHMKNGFILFRDGGLLAGIDFYLAGLTNWNKSLIHSVQKISEYTSGVLVEKVKEKIN</sequence>
<reference evidence="1 2" key="1">
    <citation type="submission" date="2016-02" db="EMBL/GenBank/DDBJ databases">
        <authorList>
            <consortium name="Pathogen Informatics"/>
        </authorList>
    </citation>
    <scope>NUCLEOTIDE SEQUENCE [LARGE SCALE GENOMIC DNA]</scope>
    <source>
        <strain evidence="1 2">LSS52</strain>
    </source>
</reference>
<evidence type="ECO:0000313" key="1">
    <source>
        <dbReference type="EMBL" id="CYU59121.1"/>
    </source>
</evidence>
<name>A0A0Z8EBM3_STRSU</name>
<dbReference type="NCBIfam" id="TIGR03713">
    <property type="entry name" value="acc_sec_asp1"/>
    <property type="match status" value="1"/>
</dbReference>
<dbReference type="AlphaFoldDB" id="A0A0Z8EBM3"/>
<dbReference type="InterPro" id="IPR022372">
    <property type="entry name" value="Accessory_SS_Asp1"/>
</dbReference>